<sequence>MRCECLQLLRALYDSLDHDNASLFFCTASSSCNLLKYEIDPLSLLVIDEAAQLKECEALIPLQLQGLRHAILIGDECQLPAMVNSKVSDEAGFGRSLFERLSSLGHSKNLLNMQYRMHPQISLFPNANFYQQQISDAPNVLCKSYERQFLPGAMFGPYSFISISDGREEVDDIGHSRRNIVEVAVVMKIVRMLHKAWQGTRQNFSIGIISPYVAQVAAIQDKVAKKFDKNDGFSLRVKTVDGFQGGEEDIIIISTVRSNKGGSIGFLSNFQRTNVALTRARHCLWILGDGRTLLNSETCWSSLVDDSKVRHCFFRADEDKEIAKAILEAKKELSQLDDLLNGDSILFKSARWKVLFSDNFKKSFGNIKSLQTQKFVINLLLKLSNGWRPRKLKGDTFCGSPIQLLKQYKVGGLYILSSVDIAKDTSYTQVLKIWDILPLEEIPKLVNRLDNIFSMYTDDYLSRCKLKNIEGDLEVPMIWKATDVIVQFKKNAESVNGSTAGITDGRSYVENSKVRDSLLLMKFYSLSSGVVNHLLSGNDGRELDLPFEVTDQELEMIRFPRSTFILGRSGTGKTTVLTMKLFQKEQQHHFSSAGFSEVKGDVPMHTSDKNVKRGNSEETGGTVLRQIFVTVSSKLCSAVKNQISNLKSFICAGTSTPVHSLIDMHETNDAKFLMMLDGSMDNSYFDRFSVGESSKGITVKTSPFAVHALMRSKEVNFDRFNSFYWPHFNSEMTKNLDSSTVFTEIISHIKGGLISGRIPDGKLSKEDYKSLSSARVSILSMETREMIYDIFIDYEKKKVLNGEFDLSDFVIDLHSRLKNGSFRGDDMDFVYIDEEGFVFSGDTAQTIARGIDFRFQDIRSLFYNEFLCDSQNNGEGKVKDKDQSRISEIFQLSQNFRTHAGVLHLSQSVIELLYHFFPHSIDILSPETSLIYGEAPVLLESVKDENAIITIFGNSCGGTNGGTMVGFGAEQVILVRDESARKEILEQIGKQALVLTIVECKGLEFQDVLLYNFFGTSPLKNQWRVVYGYMKQQNLFSSVEQKFPNFSKAKHKLLCSELKQLYVAITRTRQRLWICENVDEFSKPMYEYWKEKSLVQVRELDESLAQAMKVASSKEEWLSRGIKLFNERNYEMATMCFERAGDLKREKWAKASGLRAAADRLQGSNSELARVALMEAAEIYESISKNELAAECFIKLKEFKRA</sequence>
<dbReference type="Proteomes" id="UP001177140">
    <property type="component" value="Unassembled WGS sequence"/>
</dbReference>
<keyword evidence="3" id="KW-0347">Helicase</keyword>
<evidence type="ECO:0000256" key="4">
    <source>
        <dbReference type="ARBA" id="ARBA00022840"/>
    </source>
</evidence>
<name>A0AA41VQ54_PAPNU</name>
<dbReference type="Pfam" id="PF13361">
    <property type="entry name" value="UvrD_C"/>
    <property type="match status" value="1"/>
</dbReference>
<organism evidence="8 9">
    <name type="scientific">Papaver nudicaule</name>
    <name type="common">Iceland poppy</name>
    <dbReference type="NCBI Taxonomy" id="74823"/>
    <lineage>
        <taxon>Eukaryota</taxon>
        <taxon>Viridiplantae</taxon>
        <taxon>Streptophyta</taxon>
        <taxon>Embryophyta</taxon>
        <taxon>Tracheophyta</taxon>
        <taxon>Spermatophyta</taxon>
        <taxon>Magnoliopsida</taxon>
        <taxon>Ranunculales</taxon>
        <taxon>Papaveraceae</taxon>
        <taxon>Papaveroideae</taxon>
        <taxon>Papaver</taxon>
    </lineage>
</organism>
<dbReference type="InterPro" id="IPR027417">
    <property type="entry name" value="P-loop_NTPase"/>
</dbReference>
<feature type="non-terminal residue" evidence="8">
    <location>
        <position position="1"/>
    </location>
</feature>
<keyword evidence="4" id="KW-0067">ATP-binding</keyword>
<dbReference type="InterPro" id="IPR041679">
    <property type="entry name" value="DNA2/NAM7-like_C"/>
</dbReference>
<dbReference type="PANTHER" id="PTHR21529">
    <property type="entry name" value="MAMMARY TURMOR VIRUS RECEPTOR HOMOLOG 1, 2 MTVR1, 2"/>
    <property type="match status" value="1"/>
</dbReference>
<dbReference type="Gene3D" id="3.40.50.300">
    <property type="entry name" value="P-loop containing nucleotide triphosphate hydrolases"/>
    <property type="match status" value="3"/>
</dbReference>
<keyword evidence="9" id="KW-1185">Reference proteome</keyword>
<evidence type="ECO:0000256" key="1">
    <source>
        <dbReference type="ARBA" id="ARBA00022741"/>
    </source>
</evidence>
<dbReference type="Pfam" id="PF13087">
    <property type="entry name" value="AAA_12"/>
    <property type="match status" value="1"/>
</dbReference>
<evidence type="ECO:0000313" key="9">
    <source>
        <dbReference type="Proteomes" id="UP001177140"/>
    </source>
</evidence>
<evidence type="ECO:0000256" key="2">
    <source>
        <dbReference type="ARBA" id="ARBA00022801"/>
    </source>
</evidence>
<dbReference type="GO" id="GO:0005524">
    <property type="term" value="F:ATP binding"/>
    <property type="evidence" value="ECO:0007669"/>
    <property type="project" value="UniProtKB-KW"/>
</dbReference>
<dbReference type="EMBL" id="JAJJMA010268977">
    <property type="protein sequence ID" value="MCL7045377.1"/>
    <property type="molecule type" value="Genomic_DNA"/>
</dbReference>
<evidence type="ECO:0000259" key="5">
    <source>
        <dbReference type="Pfam" id="PF13086"/>
    </source>
</evidence>
<feature type="domain" description="UvrD-like helicase C-terminal" evidence="7">
    <location>
        <begin position="987"/>
        <end position="1075"/>
    </location>
</feature>
<evidence type="ECO:0000256" key="3">
    <source>
        <dbReference type="ARBA" id="ARBA00022806"/>
    </source>
</evidence>
<dbReference type="GO" id="GO:0016787">
    <property type="term" value="F:hydrolase activity"/>
    <property type="evidence" value="ECO:0007669"/>
    <property type="project" value="UniProtKB-KW"/>
</dbReference>
<dbReference type="SUPFAM" id="SSF52540">
    <property type="entry name" value="P-loop containing nucleoside triphosphate hydrolases"/>
    <property type="match status" value="2"/>
</dbReference>
<dbReference type="GO" id="GO:0005694">
    <property type="term" value="C:chromosome"/>
    <property type="evidence" value="ECO:0007669"/>
    <property type="project" value="UniProtKB-ARBA"/>
</dbReference>
<dbReference type="PROSITE" id="PS51257">
    <property type="entry name" value="PROKAR_LIPOPROTEIN"/>
    <property type="match status" value="1"/>
</dbReference>
<evidence type="ECO:0000259" key="7">
    <source>
        <dbReference type="Pfam" id="PF13361"/>
    </source>
</evidence>
<dbReference type="InterPro" id="IPR041677">
    <property type="entry name" value="DNA2/NAM7_AAA_11"/>
</dbReference>
<dbReference type="Pfam" id="PF13086">
    <property type="entry name" value="AAA_11"/>
    <property type="match status" value="1"/>
</dbReference>
<dbReference type="InterPro" id="IPR039904">
    <property type="entry name" value="TRANK1"/>
</dbReference>
<protein>
    <recommendedName>
        <fullName evidence="10">UvrD-like helicase ATP-binding domain-containing protein</fullName>
    </recommendedName>
</protein>
<dbReference type="FunFam" id="3.40.50.300:FF:000326">
    <property type="entry name" value="P-loop containing nucleoside triphosphate hydrolase"/>
    <property type="match status" value="1"/>
</dbReference>
<feature type="domain" description="DNA2/NAM7 helicase-like C-terminal" evidence="6">
    <location>
        <begin position="94"/>
        <end position="289"/>
    </location>
</feature>
<dbReference type="InterPro" id="IPR047187">
    <property type="entry name" value="SF1_C_Upf1"/>
</dbReference>
<evidence type="ECO:0008006" key="10">
    <source>
        <dbReference type="Google" id="ProtNLM"/>
    </source>
</evidence>
<dbReference type="PANTHER" id="PTHR21529:SF4">
    <property type="entry name" value="TPR AND ANKYRIN REPEAT-CONTAINING PROTEIN 1"/>
    <property type="match status" value="1"/>
</dbReference>
<gene>
    <name evidence="8" type="ORF">MKW94_013410</name>
</gene>
<evidence type="ECO:0000259" key="6">
    <source>
        <dbReference type="Pfam" id="PF13087"/>
    </source>
</evidence>
<evidence type="ECO:0000313" key="8">
    <source>
        <dbReference type="EMBL" id="MCL7045377.1"/>
    </source>
</evidence>
<proteinExistence type="predicted"/>
<keyword evidence="1" id="KW-0547">Nucleotide-binding</keyword>
<dbReference type="InterPro" id="IPR014017">
    <property type="entry name" value="DNA_helicase_UvrD-like_C"/>
</dbReference>
<comment type="caution">
    <text evidence="8">The sequence shown here is derived from an EMBL/GenBank/DDBJ whole genome shotgun (WGS) entry which is preliminary data.</text>
</comment>
<accession>A0AA41VQ54</accession>
<dbReference type="CDD" id="cd18808">
    <property type="entry name" value="SF1_C_Upf1"/>
    <property type="match status" value="1"/>
</dbReference>
<dbReference type="GO" id="GO:0004386">
    <property type="term" value="F:helicase activity"/>
    <property type="evidence" value="ECO:0007669"/>
    <property type="project" value="UniProtKB-KW"/>
</dbReference>
<feature type="domain" description="DNA2/NAM7 helicase helicase" evidence="5">
    <location>
        <begin position="19"/>
        <end position="86"/>
    </location>
</feature>
<reference evidence="8" key="1">
    <citation type="submission" date="2022-03" db="EMBL/GenBank/DDBJ databases">
        <title>A functionally conserved STORR gene fusion in Papaver species that diverged 16.8 million years ago.</title>
        <authorList>
            <person name="Catania T."/>
        </authorList>
    </citation>
    <scope>NUCLEOTIDE SEQUENCE</scope>
    <source>
        <strain evidence="8">S-191538</strain>
    </source>
</reference>
<keyword evidence="2" id="KW-0378">Hydrolase</keyword>
<dbReference type="AlphaFoldDB" id="A0AA41VQ54"/>